<dbReference type="GO" id="GO:0000287">
    <property type="term" value="F:magnesium ion binding"/>
    <property type="evidence" value="ECO:0007669"/>
    <property type="project" value="TreeGrafter"/>
</dbReference>
<evidence type="ECO:0000313" key="8">
    <source>
        <dbReference type="EMBL" id="BAT60589.1"/>
    </source>
</evidence>
<feature type="binding site" evidence="6">
    <location>
        <position position="159"/>
    </location>
    <ligand>
        <name>Mg(2+)</name>
        <dbReference type="ChEBI" id="CHEBI:18420"/>
    </ligand>
</feature>
<keyword evidence="9" id="KW-1185">Reference proteome</keyword>
<gene>
    <name evidence="8" type="primary">mcl1</name>
    <name evidence="8" type="ORF">GJW-30_1_03135</name>
</gene>
<dbReference type="InterPro" id="IPR005000">
    <property type="entry name" value="Aldolase/citrate-lyase_domain"/>
</dbReference>
<dbReference type="KEGG" id="vgo:GJW-30_1_03135"/>
<dbReference type="InterPro" id="IPR040442">
    <property type="entry name" value="Pyrv_kinase-like_dom_sf"/>
</dbReference>
<dbReference type="EC" id="4.1.3.24" evidence="8"/>
<dbReference type="PIRSF" id="PIRSF015582">
    <property type="entry name" value="Cit_lyase_B"/>
    <property type="match status" value="1"/>
</dbReference>
<evidence type="ECO:0000259" key="7">
    <source>
        <dbReference type="Pfam" id="PF03328"/>
    </source>
</evidence>
<comment type="cofactor">
    <cofactor evidence="1">
        <name>Mg(2+)</name>
        <dbReference type="ChEBI" id="CHEBI:18420"/>
    </cofactor>
</comment>
<proteinExistence type="inferred from homology"/>
<dbReference type="Gene3D" id="3.20.20.60">
    <property type="entry name" value="Phosphoenolpyruvate-binding domains"/>
    <property type="match status" value="1"/>
</dbReference>
<evidence type="ECO:0000256" key="1">
    <source>
        <dbReference type="ARBA" id="ARBA00001946"/>
    </source>
</evidence>
<evidence type="ECO:0000256" key="3">
    <source>
        <dbReference type="ARBA" id="ARBA00022723"/>
    </source>
</evidence>
<name>A0A0S3PXD8_9BRAD</name>
<evidence type="ECO:0000256" key="4">
    <source>
        <dbReference type="ARBA" id="ARBA00022842"/>
    </source>
</evidence>
<dbReference type="EMBL" id="AP014946">
    <property type="protein sequence ID" value="BAT60589.1"/>
    <property type="molecule type" value="Genomic_DNA"/>
</dbReference>
<dbReference type="GO" id="GO:0006107">
    <property type="term" value="P:oxaloacetate metabolic process"/>
    <property type="evidence" value="ECO:0007669"/>
    <property type="project" value="TreeGrafter"/>
</dbReference>
<organism evidence="8 9">
    <name type="scientific">Variibacter gotjawalensis</name>
    <dbReference type="NCBI Taxonomy" id="1333996"/>
    <lineage>
        <taxon>Bacteria</taxon>
        <taxon>Pseudomonadati</taxon>
        <taxon>Pseudomonadota</taxon>
        <taxon>Alphaproteobacteria</taxon>
        <taxon>Hyphomicrobiales</taxon>
        <taxon>Nitrobacteraceae</taxon>
        <taxon>Variibacter</taxon>
    </lineage>
</organism>
<feature type="binding site" evidence="6">
    <location>
        <position position="132"/>
    </location>
    <ligand>
        <name>Mg(2+)</name>
        <dbReference type="ChEBI" id="CHEBI:18420"/>
    </ligand>
</feature>
<dbReference type="RefSeq" id="WP_096356933.1">
    <property type="nucleotide sequence ID" value="NZ_AP014946.1"/>
</dbReference>
<reference evidence="8 9" key="1">
    <citation type="submission" date="2015-08" db="EMBL/GenBank/DDBJ databases">
        <title>Investigation of the bacterial diversity of lava forest soil.</title>
        <authorList>
            <person name="Lee J.S."/>
        </authorList>
    </citation>
    <scope>NUCLEOTIDE SEQUENCE [LARGE SCALE GENOMIC DNA]</scope>
    <source>
        <strain evidence="8 9">GJW-30</strain>
    </source>
</reference>
<dbReference type="InterPro" id="IPR011206">
    <property type="entry name" value="Citrate_lyase_beta/mcl1/mcl2"/>
</dbReference>
<dbReference type="PANTHER" id="PTHR32308">
    <property type="entry name" value="LYASE BETA SUBUNIT, PUTATIVE (AFU_ORTHOLOGUE AFUA_4G13030)-RELATED"/>
    <property type="match status" value="1"/>
</dbReference>
<dbReference type="InterPro" id="IPR015813">
    <property type="entry name" value="Pyrv/PenolPyrv_kinase-like_dom"/>
</dbReference>
<feature type="domain" description="HpcH/HpaI aldolase/citrate lyase" evidence="7">
    <location>
        <begin position="9"/>
        <end position="227"/>
    </location>
</feature>
<dbReference type="Proteomes" id="UP000236884">
    <property type="component" value="Chromosome"/>
</dbReference>
<comment type="similarity">
    <text evidence="2">Belongs to the HpcH/HpaI aldolase family.</text>
</comment>
<dbReference type="PANTHER" id="PTHR32308:SF0">
    <property type="entry name" value="HPCH_HPAI ALDOLASE_CITRATE LYASE DOMAIN-CONTAINING PROTEIN"/>
    <property type="match status" value="1"/>
</dbReference>
<sequence length="300" mass="31999">MKANLPVWRSLLYVPANVKKFIDGAAKRGADAIILDLEDAVPAAERPGARKALRETAQTVAAQGADIVVRINRPWRQAVLDLEAAVWPEVQALALTKIDSADHVRLIDEVVTELEVERGIAPGTIVFSVMIETAAAWFKMAEIAASSPRNVAMVLGGEDFALDVGMLPTPEAYFLPKQTLAIAARASGIMPLGFIGTVADYKDLDGFKDTVIRSRGLGFMGASVVHPAQIPILNEHFGPSAAEVVSAEKIVAAYEAATAAGRGSIAVDGKMIDVPVVIRAEALLARHRAIQSRIQRAPKV</sequence>
<keyword evidence="8" id="KW-0456">Lyase</keyword>
<dbReference type="GO" id="GO:0016829">
    <property type="term" value="F:lyase activity"/>
    <property type="evidence" value="ECO:0007669"/>
    <property type="project" value="UniProtKB-KW"/>
</dbReference>
<dbReference type="Pfam" id="PF03328">
    <property type="entry name" value="HpcH_HpaI"/>
    <property type="match status" value="1"/>
</dbReference>
<feature type="binding site" evidence="5">
    <location>
        <position position="70"/>
    </location>
    <ligand>
        <name>substrate</name>
    </ligand>
</feature>
<accession>A0A0S3PXD8</accession>
<protein>
    <submittedName>
        <fullName evidence="8">Malyl-CoA lyase</fullName>
        <ecNumber evidence="8">4.1.3.24</ecNumber>
    </submittedName>
</protein>
<keyword evidence="3 6" id="KW-0479">Metal-binding</keyword>
<dbReference type="SUPFAM" id="SSF51621">
    <property type="entry name" value="Phosphoenolpyruvate/pyruvate domain"/>
    <property type="match status" value="1"/>
</dbReference>
<feature type="binding site" evidence="5">
    <location>
        <position position="132"/>
    </location>
    <ligand>
        <name>substrate</name>
    </ligand>
</feature>
<evidence type="ECO:0000313" key="9">
    <source>
        <dbReference type="Proteomes" id="UP000236884"/>
    </source>
</evidence>
<dbReference type="OrthoDB" id="9800547at2"/>
<dbReference type="AlphaFoldDB" id="A0A0S3PXD8"/>
<evidence type="ECO:0000256" key="6">
    <source>
        <dbReference type="PIRSR" id="PIRSR015582-2"/>
    </source>
</evidence>
<evidence type="ECO:0000256" key="5">
    <source>
        <dbReference type="PIRSR" id="PIRSR015582-1"/>
    </source>
</evidence>
<evidence type="ECO:0000256" key="2">
    <source>
        <dbReference type="ARBA" id="ARBA00005568"/>
    </source>
</evidence>
<keyword evidence="4 6" id="KW-0460">Magnesium</keyword>